<dbReference type="InterPro" id="IPR014784">
    <property type="entry name" value="Cu2_ascorb_mOase-like_C"/>
</dbReference>
<sequence length="493" mass="56006">MAKADIVIAEVNNGNASLKDYYGFGNGTLKKDANNDWVLLSSSAANNQTKLTFQRKLITMDANDMDITSDTMRLIWAYGEGNFSRDNFTLGGYRSLHLLQIKRPSYDDPPDAVKLIVTMNNTVVPNDTTTYCKGNEFLVHHMLLYLCEMKYPNKIMGKGRKCYENNMPQHWEKCHSVLFAWAIGGSNLPLPEHVGFPLDVENPLSFLVEIHYDNPQKKTDMIDSSGFEITLIPARRQFDASVLDMGNSPIGNIALLQKIPPYQSHFRTSSVCLSNCIYDTFPPKNETIVMKIFAVLLHAHYLGRTIILHHFRNGKEIESIAADRNYDFNYQETVFLKKEIEVLRGDDLKLECVYNSKERTKFTFAGLATKDEMCLAFILYYPKMPVAFCYGDILIKDNEWLKYQLNPVNLHKFKKPEVSKEFEQTVNGVRRNSSFVSFCSSGLNYNISMQPTYNVLNLLQYETDTHGAENGVGTQFAVSLIAAELLLCLALSV</sequence>
<dbReference type="GO" id="GO:0030667">
    <property type="term" value="C:secretory granule membrane"/>
    <property type="evidence" value="ECO:0007669"/>
    <property type="project" value="TreeGrafter"/>
</dbReference>
<dbReference type="InterPro" id="IPR008977">
    <property type="entry name" value="PHM/PNGase_F_dom_sf"/>
</dbReference>
<evidence type="ECO:0000256" key="1">
    <source>
        <dbReference type="ARBA" id="ARBA00010676"/>
    </source>
</evidence>
<dbReference type="PANTHER" id="PTHR10157:SF23">
    <property type="entry name" value="MOXD1 HOMOLOG 1"/>
    <property type="match status" value="1"/>
</dbReference>
<dbReference type="GO" id="GO:0005507">
    <property type="term" value="F:copper ion binding"/>
    <property type="evidence" value="ECO:0007669"/>
    <property type="project" value="InterPro"/>
</dbReference>
<dbReference type="GO" id="GO:0006589">
    <property type="term" value="P:octopamine biosynthetic process"/>
    <property type="evidence" value="ECO:0007669"/>
    <property type="project" value="TreeGrafter"/>
</dbReference>
<dbReference type="CDD" id="cd09631">
    <property type="entry name" value="DOMON_DOH"/>
    <property type="match status" value="1"/>
</dbReference>
<accession>A0A812C342</accession>
<dbReference type="Gene3D" id="2.60.120.230">
    <property type="match status" value="1"/>
</dbReference>
<gene>
    <name evidence="5" type="ORF">SPHA_28681</name>
</gene>
<proteinExistence type="inferred from homology"/>
<keyword evidence="3" id="KW-0325">Glycoprotein</keyword>
<dbReference type="Proteomes" id="UP000597762">
    <property type="component" value="Unassembled WGS sequence"/>
</dbReference>
<dbReference type="InterPro" id="IPR024548">
    <property type="entry name" value="Cu2_monoox_C"/>
</dbReference>
<dbReference type="InterPro" id="IPR036939">
    <property type="entry name" value="Cu2_ascorb_mOase_N_sf"/>
</dbReference>
<dbReference type="EMBL" id="CAHIKZ030001125">
    <property type="protein sequence ID" value="CAE1253952.1"/>
    <property type="molecule type" value="Genomic_DNA"/>
</dbReference>
<dbReference type="Pfam" id="PF03351">
    <property type="entry name" value="DOMON"/>
    <property type="match status" value="1"/>
</dbReference>
<dbReference type="Pfam" id="PF03712">
    <property type="entry name" value="Cu2_monoox_C"/>
    <property type="match status" value="1"/>
</dbReference>
<dbReference type="GO" id="GO:0004500">
    <property type="term" value="F:dopamine beta-monooxygenase activity"/>
    <property type="evidence" value="ECO:0007669"/>
    <property type="project" value="InterPro"/>
</dbReference>
<dbReference type="PANTHER" id="PTHR10157">
    <property type="entry name" value="DOPAMINE BETA HYDROXYLASE RELATED"/>
    <property type="match status" value="1"/>
</dbReference>
<comment type="similarity">
    <text evidence="1">Belongs to the copper type II ascorbate-dependent monooxygenase family.</text>
</comment>
<organism evidence="5 6">
    <name type="scientific">Acanthosepion pharaonis</name>
    <name type="common">Pharaoh cuttlefish</name>
    <name type="synonym">Sepia pharaonis</name>
    <dbReference type="NCBI Taxonomy" id="158019"/>
    <lineage>
        <taxon>Eukaryota</taxon>
        <taxon>Metazoa</taxon>
        <taxon>Spiralia</taxon>
        <taxon>Lophotrochozoa</taxon>
        <taxon>Mollusca</taxon>
        <taxon>Cephalopoda</taxon>
        <taxon>Coleoidea</taxon>
        <taxon>Decapodiformes</taxon>
        <taxon>Sepiida</taxon>
        <taxon>Sepiina</taxon>
        <taxon>Sepiidae</taxon>
        <taxon>Acanthosepion</taxon>
    </lineage>
</organism>
<dbReference type="Gene3D" id="2.60.120.310">
    <property type="entry name" value="Copper type II, ascorbate-dependent monooxygenase, N-terminal domain"/>
    <property type="match status" value="1"/>
</dbReference>
<dbReference type="GO" id="GO:0042420">
    <property type="term" value="P:dopamine catabolic process"/>
    <property type="evidence" value="ECO:0007669"/>
    <property type="project" value="TreeGrafter"/>
</dbReference>
<comment type="caution">
    <text evidence="5">The sequence shown here is derived from an EMBL/GenBank/DDBJ whole genome shotgun (WGS) entry which is preliminary data.</text>
</comment>
<evidence type="ECO:0000256" key="3">
    <source>
        <dbReference type="ARBA" id="ARBA00023180"/>
    </source>
</evidence>
<dbReference type="Pfam" id="PF01082">
    <property type="entry name" value="Cu2_monooxygen"/>
    <property type="match status" value="1"/>
</dbReference>
<evidence type="ECO:0000256" key="2">
    <source>
        <dbReference type="ARBA" id="ARBA00023157"/>
    </source>
</evidence>
<dbReference type="GO" id="GO:0042421">
    <property type="term" value="P:norepinephrine biosynthetic process"/>
    <property type="evidence" value="ECO:0007669"/>
    <property type="project" value="TreeGrafter"/>
</dbReference>
<dbReference type="GO" id="GO:0005615">
    <property type="term" value="C:extracellular space"/>
    <property type="evidence" value="ECO:0007669"/>
    <property type="project" value="TreeGrafter"/>
</dbReference>
<dbReference type="OrthoDB" id="10003276at2759"/>
<evidence type="ECO:0000259" key="4">
    <source>
        <dbReference type="PROSITE" id="PS50836"/>
    </source>
</evidence>
<dbReference type="InterPro" id="IPR000945">
    <property type="entry name" value="DBH-like"/>
</dbReference>
<keyword evidence="2" id="KW-1015">Disulfide bond</keyword>
<keyword evidence="6" id="KW-1185">Reference proteome</keyword>
<evidence type="ECO:0000313" key="5">
    <source>
        <dbReference type="EMBL" id="CAE1253952.1"/>
    </source>
</evidence>
<protein>
    <recommendedName>
        <fullName evidence="4">DOMON domain-containing protein</fullName>
    </recommendedName>
</protein>
<feature type="domain" description="DOMON" evidence="4">
    <location>
        <begin position="1"/>
        <end position="79"/>
    </location>
</feature>
<dbReference type="SUPFAM" id="SSF49742">
    <property type="entry name" value="PHM/PNGase F"/>
    <property type="match status" value="2"/>
</dbReference>
<dbReference type="SMART" id="SM00664">
    <property type="entry name" value="DoH"/>
    <property type="match status" value="1"/>
</dbReference>
<dbReference type="AlphaFoldDB" id="A0A812C342"/>
<dbReference type="InterPro" id="IPR000323">
    <property type="entry name" value="Cu2_ascorb_mOase_N"/>
</dbReference>
<name>A0A812C342_ACAPH</name>
<dbReference type="InterPro" id="IPR005018">
    <property type="entry name" value="DOMON_domain"/>
</dbReference>
<evidence type="ECO:0000313" key="6">
    <source>
        <dbReference type="Proteomes" id="UP000597762"/>
    </source>
</evidence>
<dbReference type="InterPro" id="IPR045266">
    <property type="entry name" value="DOH_DOMON"/>
</dbReference>
<reference evidence="5" key="1">
    <citation type="submission" date="2021-01" db="EMBL/GenBank/DDBJ databases">
        <authorList>
            <person name="Li R."/>
            <person name="Bekaert M."/>
        </authorList>
    </citation>
    <scope>NUCLEOTIDE SEQUENCE</scope>
    <source>
        <strain evidence="5">Farmed</strain>
    </source>
</reference>
<dbReference type="FunFam" id="2.60.120.230:FF:000001">
    <property type="entry name" value="Monooxygenase, DBH-like 1"/>
    <property type="match status" value="1"/>
</dbReference>
<dbReference type="PROSITE" id="PS50836">
    <property type="entry name" value="DOMON"/>
    <property type="match status" value="1"/>
</dbReference>